<accession>A0A369TB06</accession>
<keyword evidence="4" id="KW-0663">Pyridoxal phosphate</keyword>
<dbReference type="NCBIfam" id="NF006014">
    <property type="entry name" value="PRK08153.1"/>
    <property type="match status" value="1"/>
</dbReference>
<feature type="domain" description="Aminotransferase class I/classII large" evidence="6">
    <location>
        <begin position="39"/>
        <end position="360"/>
    </location>
</feature>
<organism evidence="7 8">
    <name type="scientific">Ferruginivarius sediminum</name>
    <dbReference type="NCBI Taxonomy" id="2661937"/>
    <lineage>
        <taxon>Bacteria</taxon>
        <taxon>Pseudomonadati</taxon>
        <taxon>Pseudomonadota</taxon>
        <taxon>Alphaproteobacteria</taxon>
        <taxon>Rhodospirillales</taxon>
        <taxon>Rhodospirillaceae</taxon>
        <taxon>Ferruginivarius</taxon>
    </lineage>
</organism>
<dbReference type="EMBL" id="QPMH01000005">
    <property type="protein sequence ID" value="RDD62511.1"/>
    <property type="molecule type" value="Genomic_DNA"/>
</dbReference>
<dbReference type="InterPro" id="IPR050106">
    <property type="entry name" value="HistidinolP_aminotransfase"/>
</dbReference>
<protein>
    <submittedName>
        <fullName evidence="7">Pyridoxal phosphate-dependent aminotransferase</fullName>
    </submittedName>
</protein>
<gene>
    <name evidence="7" type="ORF">DRB17_07655</name>
</gene>
<comment type="caution">
    <text evidence="7">The sequence shown here is derived from an EMBL/GenBank/DDBJ whole genome shotgun (WGS) entry which is preliminary data.</text>
</comment>
<dbReference type="Pfam" id="PF00155">
    <property type="entry name" value="Aminotran_1_2"/>
    <property type="match status" value="1"/>
</dbReference>
<evidence type="ECO:0000313" key="7">
    <source>
        <dbReference type="EMBL" id="RDD62511.1"/>
    </source>
</evidence>
<dbReference type="Proteomes" id="UP000253941">
    <property type="component" value="Unassembled WGS sequence"/>
</dbReference>
<evidence type="ECO:0000256" key="4">
    <source>
        <dbReference type="ARBA" id="ARBA00022898"/>
    </source>
</evidence>
<dbReference type="CDD" id="cd00609">
    <property type="entry name" value="AAT_like"/>
    <property type="match status" value="1"/>
</dbReference>
<evidence type="ECO:0000256" key="1">
    <source>
        <dbReference type="ARBA" id="ARBA00007970"/>
    </source>
</evidence>
<sequence>MADRYIPFTKVLRDLPASTPFVGPEALERRTGRAFRARLGANESCFGVSPKAAAAMREVADQVWKYGDSESFDLRRALAAKHGIAEEQISVGAGVDEILGNVVRLVVEPGTTVVTSNGAYPTFNYHVEGFGGRLHMVPYKDGYEDLDALLAAVRETGAPLVYMSNPDNPMGSWHDAATINDFVRALPAGTLLVLDEAYIEFAPQAAAPAMDPDDPQVVRMRTFSKVHGLAGTRIGYAIGHRDLVTGLDKIRNHFGVTLVAQVGALASLNDPDFLQGVIDQVAEGRRDYEKLARRLGFRALPSATNFVAIDVGGAERARFLLNALQDEGVFVRVPPVAPLNRHVRVSVGTPRERAIFAEALEKVAADMPAETEDG</sequence>
<reference evidence="7 8" key="1">
    <citation type="submission" date="2018-07" db="EMBL/GenBank/DDBJ databases">
        <title>Venubactetium sediminum gen. nov., sp. nov., isolated from a marine solar saltern.</title>
        <authorList>
            <person name="Wang S."/>
        </authorList>
    </citation>
    <scope>NUCLEOTIDE SEQUENCE [LARGE SCALE GENOMIC DNA]</scope>
    <source>
        <strain evidence="7 8">WD2A32</strain>
    </source>
</reference>
<comment type="similarity">
    <text evidence="1">Belongs to the class-II pyridoxal-phosphate-dependent aminotransferase family. Histidinol-phosphate aminotransferase subfamily.</text>
</comment>
<keyword evidence="2 7" id="KW-0032">Aminotransferase</keyword>
<dbReference type="PANTHER" id="PTHR43643">
    <property type="entry name" value="HISTIDINOL-PHOSPHATE AMINOTRANSFERASE 2"/>
    <property type="match status" value="1"/>
</dbReference>
<name>A0A369TB06_9PROT</name>
<dbReference type="InterPro" id="IPR015424">
    <property type="entry name" value="PyrdxlP-dep_Trfase"/>
</dbReference>
<dbReference type="InterPro" id="IPR015422">
    <property type="entry name" value="PyrdxlP-dep_Trfase_small"/>
</dbReference>
<dbReference type="InterPro" id="IPR004839">
    <property type="entry name" value="Aminotransferase_I/II_large"/>
</dbReference>
<proteinExistence type="inferred from homology"/>
<dbReference type="RefSeq" id="WP_114581607.1">
    <property type="nucleotide sequence ID" value="NZ_QPMH01000005.1"/>
</dbReference>
<evidence type="ECO:0000259" key="6">
    <source>
        <dbReference type="Pfam" id="PF00155"/>
    </source>
</evidence>
<dbReference type="GO" id="GO:0008483">
    <property type="term" value="F:transaminase activity"/>
    <property type="evidence" value="ECO:0007669"/>
    <property type="project" value="UniProtKB-KW"/>
</dbReference>
<evidence type="ECO:0000256" key="5">
    <source>
        <dbReference type="ARBA" id="ARBA00029440"/>
    </source>
</evidence>
<dbReference type="Gene3D" id="3.40.640.10">
    <property type="entry name" value="Type I PLP-dependent aspartate aminotransferase-like (Major domain)"/>
    <property type="match status" value="1"/>
</dbReference>
<evidence type="ECO:0000256" key="2">
    <source>
        <dbReference type="ARBA" id="ARBA00022576"/>
    </source>
</evidence>
<dbReference type="InterPro" id="IPR015421">
    <property type="entry name" value="PyrdxlP-dep_Trfase_major"/>
</dbReference>
<dbReference type="AlphaFoldDB" id="A0A369TB06"/>
<comment type="pathway">
    <text evidence="5">Amino-acid biosynthesis.</text>
</comment>
<dbReference type="SUPFAM" id="SSF53383">
    <property type="entry name" value="PLP-dependent transferases"/>
    <property type="match status" value="1"/>
</dbReference>
<evidence type="ECO:0000313" key="8">
    <source>
        <dbReference type="Proteomes" id="UP000253941"/>
    </source>
</evidence>
<keyword evidence="8" id="KW-1185">Reference proteome</keyword>
<dbReference type="GO" id="GO:0030170">
    <property type="term" value="F:pyridoxal phosphate binding"/>
    <property type="evidence" value="ECO:0007669"/>
    <property type="project" value="InterPro"/>
</dbReference>
<dbReference type="PANTHER" id="PTHR43643:SF3">
    <property type="entry name" value="HISTIDINOL-PHOSPHATE AMINOTRANSFERASE"/>
    <property type="match status" value="1"/>
</dbReference>
<dbReference type="Gene3D" id="3.90.1150.10">
    <property type="entry name" value="Aspartate Aminotransferase, domain 1"/>
    <property type="match status" value="1"/>
</dbReference>
<evidence type="ECO:0000256" key="3">
    <source>
        <dbReference type="ARBA" id="ARBA00022679"/>
    </source>
</evidence>
<keyword evidence="3 7" id="KW-0808">Transferase</keyword>